<evidence type="ECO:0000256" key="2">
    <source>
        <dbReference type="ARBA" id="ARBA00022670"/>
    </source>
</evidence>
<feature type="binding site" evidence="13">
    <location>
        <position position="474"/>
    </location>
    <ligand>
        <name>Ca(2+)</name>
        <dbReference type="ChEBI" id="CHEBI:29108"/>
        <label>3</label>
    </ligand>
</feature>
<dbReference type="PRINTS" id="PR00138">
    <property type="entry name" value="MATRIXIN"/>
</dbReference>
<feature type="transmembrane region" description="Helical" evidence="18">
    <location>
        <begin position="877"/>
        <end position="897"/>
    </location>
</feature>
<dbReference type="InterPro" id="IPR002172">
    <property type="entry name" value="LDrepeatLR_classA_rpt"/>
</dbReference>
<feature type="compositionally biased region" description="Low complexity" evidence="17">
    <location>
        <begin position="559"/>
        <end position="580"/>
    </location>
</feature>
<feature type="repeat" description="Hemopexin" evidence="16">
    <location>
        <begin position="678"/>
        <end position="728"/>
    </location>
</feature>
<comment type="similarity">
    <text evidence="1">Belongs to the peptidase M10A family.</text>
</comment>
<dbReference type="PROSITE" id="PS50068">
    <property type="entry name" value="LDLRA_2"/>
    <property type="match status" value="1"/>
</dbReference>
<dbReference type="PROSITE" id="PS00024">
    <property type="entry name" value="HEMOPEXIN"/>
    <property type="match status" value="1"/>
</dbReference>
<feature type="binding site" evidence="13">
    <location>
        <position position="459"/>
    </location>
    <ligand>
        <name>Zn(2+)</name>
        <dbReference type="ChEBI" id="CHEBI:29105"/>
        <label>1</label>
    </ligand>
</feature>
<evidence type="ECO:0000256" key="16">
    <source>
        <dbReference type="PROSITE-ProRule" id="PRU01011"/>
    </source>
</evidence>
<feature type="binding site" evidence="13">
    <location>
        <position position="468"/>
    </location>
    <ligand>
        <name>Ca(2+)</name>
        <dbReference type="ChEBI" id="CHEBI:29108"/>
        <label>2</label>
    </ligand>
</feature>
<proteinExistence type="inferred from homology"/>
<dbReference type="Gene3D" id="4.10.400.10">
    <property type="entry name" value="Low-density Lipoprotein Receptor"/>
    <property type="match status" value="1"/>
</dbReference>
<feature type="binding site" evidence="13">
    <location>
        <position position="498"/>
    </location>
    <ligand>
        <name>Zn(2+)</name>
        <dbReference type="ChEBI" id="CHEBI:29105"/>
        <label>2</label>
        <note>catalytic</note>
    </ligand>
</feature>
<dbReference type="AlphaFoldDB" id="A0A7I8WHB3"/>
<dbReference type="InterPro" id="IPR036055">
    <property type="entry name" value="LDL_receptor-like_sf"/>
</dbReference>
<dbReference type="SUPFAM" id="SSF50923">
    <property type="entry name" value="Hemopexin-like domain"/>
    <property type="match status" value="1"/>
</dbReference>
<keyword evidence="6" id="KW-0378">Hydrolase</keyword>
<evidence type="ECO:0000256" key="9">
    <source>
        <dbReference type="ARBA" id="ARBA00023049"/>
    </source>
</evidence>
<evidence type="ECO:0000256" key="8">
    <source>
        <dbReference type="ARBA" id="ARBA00022837"/>
    </source>
</evidence>
<keyword evidence="4 19" id="KW-0732">Signal</keyword>
<dbReference type="InterPro" id="IPR018487">
    <property type="entry name" value="Hemopexin-like_repeat"/>
</dbReference>
<feature type="binding site" evidence="13">
    <location>
        <position position="477"/>
    </location>
    <ligand>
        <name>Ca(2+)</name>
        <dbReference type="ChEBI" id="CHEBI:29108"/>
        <label>1</label>
    </ligand>
</feature>
<dbReference type="CDD" id="cd00112">
    <property type="entry name" value="LDLa"/>
    <property type="match status" value="1"/>
</dbReference>
<evidence type="ECO:0000256" key="1">
    <source>
        <dbReference type="ARBA" id="ARBA00010370"/>
    </source>
</evidence>
<feature type="transmembrane region" description="Helical" evidence="18">
    <location>
        <begin position="278"/>
        <end position="293"/>
    </location>
</feature>
<feature type="transmembrane region" description="Helical" evidence="18">
    <location>
        <begin position="1047"/>
        <end position="1067"/>
    </location>
</feature>
<dbReference type="PANTHER" id="PTHR10201:SF291">
    <property type="entry name" value="MATRIX METALLOPROTEINASE 1, ISOFORM C-RELATED"/>
    <property type="match status" value="1"/>
</dbReference>
<evidence type="ECO:0000259" key="20">
    <source>
        <dbReference type="SMART" id="SM00235"/>
    </source>
</evidence>
<feature type="binding site" evidence="13">
    <location>
        <position position="452"/>
    </location>
    <ligand>
        <name>Ca(2+)</name>
        <dbReference type="ChEBI" id="CHEBI:29108"/>
        <label>3</label>
    </ligand>
</feature>
<dbReference type="Proteomes" id="UP000659654">
    <property type="component" value="Unassembled WGS sequence"/>
</dbReference>
<evidence type="ECO:0000256" key="3">
    <source>
        <dbReference type="ARBA" id="ARBA00022723"/>
    </source>
</evidence>
<comment type="caution">
    <text evidence="21">The sequence shown here is derived from an EMBL/GenBank/DDBJ whole genome shotgun (WGS) entry which is preliminary data.</text>
</comment>
<dbReference type="SMART" id="SM00120">
    <property type="entry name" value="HX"/>
    <property type="match status" value="4"/>
</dbReference>
<name>A0A7I8WHB3_BURXY</name>
<dbReference type="GO" id="GO:0030574">
    <property type="term" value="P:collagen catabolic process"/>
    <property type="evidence" value="ECO:0007669"/>
    <property type="project" value="TreeGrafter"/>
</dbReference>
<dbReference type="SUPFAM" id="SSF47090">
    <property type="entry name" value="PGBD-like"/>
    <property type="match status" value="1"/>
</dbReference>
<dbReference type="InterPro" id="IPR006026">
    <property type="entry name" value="Peptidase_Metallo"/>
</dbReference>
<evidence type="ECO:0000313" key="21">
    <source>
        <dbReference type="EMBL" id="CAD5222349.1"/>
    </source>
</evidence>
<dbReference type="PROSITE" id="PS51642">
    <property type="entry name" value="HEMOPEXIN_2"/>
    <property type="match status" value="2"/>
</dbReference>
<dbReference type="InterPro" id="IPR024079">
    <property type="entry name" value="MetalloPept_cat_dom_sf"/>
</dbReference>
<dbReference type="InterPro" id="IPR036375">
    <property type="entry name" value="Hemopexin-like_dom_sf"/>
</dbReference>
<gene>
    <name evidence="21" type="ORF">BXYJ_LOCUS7317</name>
</gene>
<keyword evidence="18" id="KW-0472">Membrane</keyword>
<evidence type="ECO:0000256" key="5">
    <source>
        <dbReference type="ARBA" id="ARBA00022737"/>
    </source>
</evidence>
<feature type="domain" description="Peptidase metallopeptidase" evidence="20">
    <location>
        <begin position="380"/>
        <end position="544"/>
    </location>
</feature>
<evidence type="ECO:0000256" key="10">
    <source>
        <dbReference type="ARBA" id="ARBA00023145"/>
    </source>
</evidence>
<keyword evidence="8 13" id="KW-0106">Calcium</keyword>
<evidence type="ECO:0000256" key="13">
    <source>
        <dbReference type="PIRSR" id="PIRSR621190-2"/>
    </source>
</evidence>
<comment type="cofactor">
    <cofactor evidence="13">
        <name>Ca(2+)</name>
        <dbReference type="ChEBI" id="CHEBI:29108"/>
    </cofactor>
    <text evidence="13">Can bind about 5 Ca(2+) ions per subunit.</text>
</comment>
<feature type="active site" evidence="12">
    <location>
        <position position="499"/>
    </location>
</feature>
<evidence type="ECO:0000256" key="15">
    <source>
        <dbReference type="PROSITE-ProRule" id="PRU00124"/>
    </source>
</evidence>
<dbReference type="CDD" id="cd04278">
    <property type="entry name" value="ZnMc_MMP"/>
    <property type="match status" value="1"/>
</dbReference>
<feature type="binding site" evidence="13">
    <location>
        <position position="638"/>
    </location>
    <ligand>
        <name>Ca(2+)</name>
        <dbReference type="ChEBI" id="CHEBI:29108"/>
        <label>4</label>
    </ligand>
</feature>
<feature type="binding site" evidence="13">
    <location>
        <position position="475"/>
    </location>
    <ligand>
        <name>Ca(2+)</name>
        <dbReference type="ChEBI" id="CHEBI:29108"/>
        <label>1</label>
    </ligand>
</feature>
<feature type="repeat" description="Hemopexin" evidence="16">
    <location>
        <begin position="589"/>
        <end position="633"/>
    </location>
</feature>
<feature type="binding site" evidence="13">
    <location>
        <position position="502"/>
    </location>
    <ligand>
        <name>Zn(2+)</name>
        <dbReference type="ChEBI" id="CHEBI:29105"/>
        <label>2</label>
        <note>catalytic</note>
    </ligand>
</feature>
<keyword evidence="3 13" id="KW-0479">Metal-binding</keyword>
<dbReference type="PANTHER" id="PTHR10201">
    <property type="entry name" value="MATRIX METALLOPROTEINASE"/>
    <property type="match status" value="1"/>
</dbReference>
<dbReference type="InterPro" id="IPR000585">
    <property type="entry name" value="Hemopexin-like_dom"/>
</dbReference>
<keyword evidence="10" id="KW-0865">Zymogen</keyword>
<dbReference type="EMBL" id="CAJFDI010000003">
    <property type="protein sequence ID" value="CAD5222349.1"/>
    <property type="molecule type" value="Genomic_DNA"/>
</dbReference>
<comment type="cofactor">
    <cofactor evidence="13">
        <name>Zn(2+)</name>
        <dbReference type="ChEBI" id="CHEBI:29105"/>
    </cofactor>
    <text evidence="13">Binds 2 Zn(2+) ions per subunit.</text>
</comment>
<feature type="signal peptide" evidence="19">
    <location>
        <begin position="1"/>
        <end position="15"/>
    </location>
</feature>
<feature type="binding site" description="in inhibited form" evidence="13">
    <location>
        <position position="357"/>
    </location>
    <ligand>
        <name>Zn(2+)</name>
        <dbReference type="ChEBI" id="CHEBI:29105"/>
        <label>2</label>
        <note>catalytic</note>
    </ligand>
</feature>
<keyword evidence="22" id="KW-1185">Reference proteome</keyword>
<sequence>MRTFWPLFWAHSVAAILVHKSVDVGALVQAKRLSPQLYQTIHLEVDPSSAHGFLILLENTMDMNGENCRLIDALAKFELNERNISFGCFHYLVHYAEAPLKIRIIPALFEPLKPYLKLRATAVRLVCSEKDMRFKQCPNHRMFCISRSLFCDGNDNCGMGVDEQNCAAPSQQIALSIVDNRNHVHLAVILGSLAVVTFFTGVASIFVYRWYQRARRGYCSKYVKNMFGAKKKEPSNYEAEETVALLTLGLKNLYLPLPGNRRLSHYAQVKAWESMKRWVLLTIFVNLVGLGFVDCKDATQFLKAYGYLPKEKEGQPQSMMSPDSIKLAIKELQRIGGIKQTGEMDERTLQLLDEKRCGLGDEEIVRTPLGRRRLRRAMKNSFVWPNKTVSYRVVNAPRTIPEKGYVRRALYEATNTWNDVSELQLQESASPDAHIQISFMAGPHGDQYPFDGRDSVLAHAFYPGESTGGDIHFDDDENWGFMANPMNKEINLRIVAAHEVGHSLGLFHSDHPESIMYPYYRYDDARNTGLHYYDKIMLQGLYGRGDHPVPTPEEEKIKTTTATTTTRRTRTRPPQTSTRPPNKEIDICDTNVDAVGVFRSEIFMFKDDMFWRLDQKGDLIEKPRKIKDFWPSLPTPVDACFEINDQAHFFVSQTVYTFYGHELNYTRRLTDLGIPEYVTNIRLAYDWQYGLQTRYYLWSDDEYWKLEENSWKVEVDYPRKIDNNWKNIPDSVSAAFSWDKDLYFVGNGEMFKFSSFKMSVAKDYPRPFRDIFSFFGVANTCGAGQRLPCGFVVGKSQQETFQGHVSGHFFFSTLSTIDILMSFLAIFGLSFYELRNVNQILFYISIIYNAIVFLSQPVFLILVISSYFSSKIYNYKWIPTPFLVYILFTLLGIYANFKLHLLKIPLISESLTSYSVQSAFVARKRMVSKVLSVVFTLLITTITIAGLTTLTFSFDFFGLRSAKTFESSTILSCGTACDILRWYVTVVNCVAILGATSLFSILCYNIGAECEKLSEDVGKCPGTEGVDHYVFRFQSIDRSSRKLNRHFSNFAFLLLILSLVGVIFSLRSSSFEYIKKWEFGGAVLIIHLSACFIATAVFVISAVNLNGKFEQFQYDSNKICDLQQLYHSDQTTTIKLLTLILRFKDAKPPIQLGLLFPLTAQHLVLTLIFLAFSGFIIYSIDHGCLNIF</sequence>
<dbReference type="GO" id="GO:0031012">
    <property type="term" value="C:extracellular matrix"/>
    <property type="evidence" value="ECO:0007669"/>
    <property type="project" value="InterPro"/>
</dbReference>
<feature type="transmembrane region" description="Helical" evidence="18">
    <location>
        <begin position="186"/>
        <end position="211"/>
    </location>
</feature>
<feature type="region of interest" description="Disordered" evidence="17">
    <location>
        <begin position="548"/>
        <end position="584"/>
    </location>
</feature>
<feature type="transmembrane region" description="Helical" evidence="18">
    <location>
        <begin position="809"/>
        <end position="829"/>
    </location>
</feature>
<dbReference type="CDD" id="cd00094">
    <property type="entry name" value="HX"/>
    <property type="match status" value="1"/>
</dbReference>
<feature type="modified residue" description="Phosphotyrosine; by PKDCC" evidence="14">
    <location>
        <position position="665"/>
    </location>
</feature>
<dbReference type="Gene3D" id="2.110.10.10">
    <property type="entry name" value="Hemopexin-like domain"/>
    <property type="match status" value="1"/>
</dbReference>
<comment type="caution">
    <text evidence="15">Lacks conserved residue(s) required for the propagation of feature annotation.</text>
</comment>
<protein>
    <submittedName>
        <fullName evidence="21">(pine wood nematode) hypothetical protein</fullName>
    </submittedName>
</protein>
<feature type="transmembrane region" description="Helical" evidence="18">
    <location>
        <begin position="933"/>
        <end position="959"/>
    </location>
</feature>
<feature type="binding site" evidence="13">
    <location>
        <position position="470"/>
    </location>
    <ligand>
        <name>Ca(2+)</name>
        <dbReference type="ChEBI" id="CHEBI:29108"/>
        <label>2</label>
    </ligand>
</feature>
<evidence type="ECO:0000256" key="7">
    <source>
        <dbReference type="ARBA" id="ARBA00022833"/>
    </source>
</evidence>
<evidence type="ECO:0000256" key="12">
    <source>
        <dbReference type="PIRSR" id="PIRSR621190-1"/>
    </source>
</evidence>
<dbReference type="InterPro" id="IPR001818">
    <property type="entry name" value="Pept_M10_metallopeptidase"/>
</dbReference>
<dbReference type="GO" id="GO:0008270">
    <property type="term" value="F:zinc ion binding"/>
    <property type="evidence" value="ECO:0007669"/>
    <property type="project" value="InterPro"/>
</dbReference>
<dbReference type="Proteomes" id="UP000582659">
    <property type="component" value="Unassembled WGS sequence"/>
</dbReference>
<evidence type="ECO:0000256" key="11">
    <source>
        <dbReference type="ARBA" id="ARBA00023157"/>
    </source>
</evidence>
<feature type="transmembrane region" description="Helical" evidence="18">
    <location>
        <begin position="1079"/>
        <end position="1103"/>
    </location>
</feature>
<keyword evidence="11 15" id="KW-1015">Disulfide bond</keyword>
<keyword evidence="18" id="KW-0812">Transmembrane</keyword>
<dbReference type="Gene3D" id="3.40.390.10">
    <property type="entry name" value="Collagenase (Catalytic Domain)"/>
    <property type="match status" value="1"/>
</dbReference>
<feature type="binding site" evidence="13">
    <location>
        <position position="508"/>
    </location>
    <ligand>
        <name>Zn(2+)</name>
        <dbReference type="ChEBI" id="CHEBI:29105"/>
        <label>2</label>
        <note>catalytic</note>
    </ligand>
</feature>
<reference evidence="21" key="1">
    <citation type="submission" date="2020-09" db="EMBL/GenBank/DDBJ databases">
        <authorList>
            <person name="Kikuchi T."/>
        </authorList>
    </citation>
    <scope>NUCLEOTIDE SEQUENCE</scope>
    <source>
        <strain evidence="21">Ka4C1</strain>
    </source>
</reference>
<dbReference type="GO" id="GO:0004222">
    <property type="term" value="F:metalloendopeptidase activity"/>
    <property type="evidence" value="ECO:0007669"/>
    <property type="project" value="InterPro"/>
</dbReference>
<dbReference type="SMART" id="SM00192">
    <property type="entry name" value="LDLa"/>
    <property type="match status" value="1"/>
</dbReference>
<feature type="transmembrane region" description="Helical" evidence="18">
    <location>
        <begin position="979"/>
        <end position="1004"/>
    </location>
</feature>
<keyword evidence="5" id="KW-0677">Repeat</keyword>
<evidence type="ECO:0000256" key="17">
    <source>
        <dbReference type="SAM" id="MobiDB-lite"/>
    </source>
</evidence>
<feature type="binding site" evidence="13">
    <location>
        <position position="477"/>
    </location>
    <ligand>
        <name>Ca(2+)</name>
        <dbReference type="ChEBI" id="CHEBI:29108"/>
        <label>3</label>
    </ligand>
</feature>
<dbReference type="EMBL" id="CAJFCV020000003">
    <property type="protein sequence ID" value="CAG9109912.1"/>
    <property type="molecule type" value="Genomic_DNA"/>
</dbReference>
<dbReference type="SUPFAM" id="SSF55486">
    <property type="entry name" value="Metalloproteases ('zincins'), catalytic domain"/>
    <property type="match status" value="1"/>
</dbReference>
<accession>A0A7I8WHB3</accession>
<organism evidence="21 22">
    <name type="scientific">Bursaphelenchus xylophilus</name>
    <name type="common">Pinewood nematode worm</name>
    <name type="synonym">Aphelenchoides xylophilus</name>
    <dbReference type="NCBI Taxonomy" id="6326"/>
    <lineage>
        <taxon>Eukaryota</taxon>
        <taxon>Metazoa</taxon>
        <taxon>Ecdysozoa</taxon>
        <taxon>Nematoda</taxon>
        <taxon>Chromadorea</taxon>
        <taxon>Rhabditida</taxon>
        <taxon>Tylenchina</taxon>
        <taxon>Tylenchomorpha</taxon>
        <taxon>Aphelenchoidea</taxon>
        <taxon>Aphelenchoididae</taxon>
        <taxon>Bursaphelenchus</taxon>
    </lineage>
</organism>
<dbReference type="Pfam" id="PF00413">
    <property type="entry name" value="Peptidase_M10"/>
    <property type="match status" value="1"/>
</dbReference>
<evidence type="ECO:0000313" key="22">
    <source>
        <dbReference type="Proteomes" id="UP000659654"/>
    </source>
</evidence>
<evidence type="ECO:0000256" key="14">
    <source>
        <dbReference type="PIRSR" id="PIRSR621190-4"/>
    </source>
</evidence>
<keyword evidence="2" id="KW-0645">Protease</keyword>
<feature type="binding site" evidence="13">
    <location>
        <position position="444"/>
    </location>
    <ligand>
        <name>Zn(2+)</name>
        <dbReference type="ChEBI" id="CHEBI:29105"/>
        <label>1</label>
    </ligand>
</feature>
<feature type="binding site" evidence="13">
    <location>
        <position position="593"/>
    </location>
    <ligand>
        <name>Ca(2+)</name>
        <dbReference type="ChEBI" id="CHEBI:29108"/>
        <label>4</label>
    </ligand>
</feature>
<evidence type="ECO:0000256" key="19">
    <source>
        <dbReference type="SAM" id="SignalP"/>
    </source>
</evidence>
<keyword evidence="7 13" id="KW-0862">Zinc</keyword>
<feature type="binding site" evidence="13">
    <location>
        <position position="451"/>
    </location>
    <ligand>
        <name>Ca(2+)</name>
        <dbReference type="ChEBI" id="CHEBI:29108"/>
        <label>3</label>
    </ligand>
</feature>
<dbReference type="InterPro" id="IPR018486">
    <property type="entry name" value="Hemopexin_CS"/>
</dbReference>
<feature type="binding site" evidence="13">
    <location>
        <position position="684"/>
    </location>
    <ligand>
        <name>Ca(2+)</name>
        <dbReference type="ChEBI" id="CHEBI:29108"/>
        <label>5</label>
    </ligand>
</feature>
<dbReference type="SMR" id="A0A7I8WHB3"/>
<evidence type="ECO:0000256" key="6">
    <source>
        <dbReference type="ARBA" id="ARBA00022801"/>
    </source>
</evidence>
<dbReference type="InterPro" id="IPR036365">
    <property type="entry name" value="PGBD-like_sf"/>
</dbReference>
<dbReference type="InterPro" id="IPR033739">
    <property type="entry name" value="M10A_MMP"/>
</dbReference>
<feature type="chain" id="PRO_5035384724" evidence="19">
    <location>
        <begin position="16"/>
        <end position="1188"/>
    </location>
</feature>
<dbReference type="OrthoDB" id="406838at2759"/>
<dbReference type="GO" id="GO:0030198">
    <property type="term" value="P:extracellular matrix organization"/>
    <property type="evidence" value="ECO:0007669"/>
    <property type="project" value="TreeGrafter"/>
</dbReference>
<evidence type="ECO:0000256" key="4">
    <source>
        <dbReference type="ARBA" id="ARBA00022729"/>
    </source>
</evidence>
<feature type="disulfide bond" evidence="15">
    <location>
        <begin position="151"/>
        <end position="166"/>
    </location>
</feature>
<dbReference type="SMART" id="SM00235">
    <property type="entry name" value="ZnMc"/>
    <property type="match status" value="1"/>
</dbReference>
<dbReference type="InterPro" id="IPR021190">
    <property type="entry name" value="Pept_M10A"/>
</dbReference>
<feature type="transmembrane region" description="Helical" evidence="18">
    <location>
        <begin position="1152"/>
        <end position="1180"/>
    </location>
</feature>
<feature type="binding site" evidence="13">
    <location>
        <position position="472"/>
    </location>
    <ligand>
        <name>Zn(2+)</name>
        <dbReference type="ChEBI" id="CHEBI:29105"/>
        <label>1</label>
    </ligand>
</feature>
<feature type="transmembrane region" description="Helical" evidence="18">
    <location>
        <begin position="841"/>
        <end position="865"/>
    </location>
</feature>
<keyword evidence="9" id="KW-0482">Metalloprotease</keyword>
<dbReference type="Pfam" id="PF00045">
    <property type="entry name" value="Hemopexin"/>
    <property type="match status" value="1"/>
</dbReference>
<evidence type="ECO:0000256" key="18">
    <source>
        <dbReference type="SAM" id="Phobius"/>
    </source>
</evidence>
<dbReference type="GO" id="GO:0005615">
    <property type="term" value="C:extracellular space"/>
    <property type="evidence" value="ECO:0007669"/>
    <property type="project" value="TreeGrafter"/>
</dbReference>
<feature type="binding site" evidence="13">
    <location>
        <position position="446"/>
    </location>
    <ligand>
        <name>Zn(2+)</name>
        <dbReference type="ChEBI" id="CHEBI:29105"/>
        <label>1</label>
    </ligand>
</feature>
<dbReference type="GO" id="GO:0006508">
    <property type="term" value="P:proteolysis"/>
    <property type="evidence" value="ECO:0007669"/>
    <property type="project" value="UniProtKB-KW"/>
</dbReference>
<feature type="binding site" evidence="13">
    <location>
        <position position="516"/>
    </location>
    <ligand>
        <name>Zn(2+)</name>
        <dbReference type="ChEBI" id="CHEBI:29105"/>
        <label>2</label>
        <note>catalytic</note>
    </ligand>
</feature>
<dbReference type="SUPFAM" id="SSF57424">
    <property type="entry name" value="LDL receptor-like module"/>
    <property type="match status" value="1"/>
</dbReference>
<keyword evidence="18" id="KW-1133">Transmembrane helix</keyword>